<organism evidence="1 2">
    <name type="scientific">Lasiodiplodia mahajangana</name>
    <dbReference type="NCBI Taxonomy" id="1108764"/>
    <lineage>
        <taxon>Eukaryota</taxon>
        <taxon>Fungi</taxon>
        <taxon>Dikarya</taxon>
        <taxon>Ascomycota</taxon>
        <taxon>Pezizomycotina</taxon>
        <taxon>Dothideomycetes</taxon>
        <taxon>Dothideomycetes incertae sedis</taxon>
        <taxon>Botryosphaeriales</taxon>
        <taxon>Botryosphaeriaceae</taxon>
        <taxon>Lasiodiplodia</taxon>
    </lineage>
</organism>
<sequence length="496" mass="53556">MPVDYSDRSLDVQQDVALEFEPNDTSDFTMESKPAETMIDADNNTIFWESNEDLANPMNWPTWKKVLNVGVISVLTLLTSLGSVIFAPGVPQLMVEFGDENELLAGFVVSVFVLGFAFGPLFLAPLSELYGRVWVYQTCNVAFVVFTIACAVSTNIGMLIGFRLLQGIGGAAPIANGGGTVGDIVRQKHRGVALSIYSLAPLLGPVIGPVAGGFLAEAKGWRWDFWTLAIAAGSLTLISFFALHETYPVVILERKAARLRKQTGNLALRSKLAPSGDRSAAQHFLRSILRPTKMLIMSPIVLFLALYSGLAYGYQYLMLSTFTYVFERRYGFSTGVSGLSFLGLGVGSILGLIIGPLSDRFIMPNFKPTDDESVASQKPEARLIPLAYTALFIPAGLFLYGWTVEYEIHWIVPIIGTGLLGFGILSVFFCITIYSVDAFQLYTASALAANALVRSVVGALLPLAGQSLYGTLGYGWGNSLLGFFSPSAAAHHSGST</sequence>
<comment type="caution">
    <text evidence="1">The sequence shown here is derived from an EMBL/GenBank/DDBJ whole genome shotgun (WGS) entry which is preliminary data.</text>
</comment>
<evidence type="ECO:0000313" key="2">
    <source>
        <dbReference type="Proteomes" id="UP001153332"/>
    </source>
</evidence>
<proteinExistence type="predicted"/>
<name>A0ACC2JXC0_9PEZI</name>
<gene>
    <name evidence="1" type="ORF">O1611_g1522</name>
</gene>
<reference evidence="1" key="1">
    <citation type="submission" date="2022-12" db="EMBL/GenBank/DDBJ databases">
        <title>Genome Sequence of Lasiodiplodia mahajangana.</title>
        <authorList>
            <person name="Buettner E."/>
        </authorList>
    </citation>
    <scope>NUCLEOTIDE SEQUENCE</scope>
    <source>
        <strain evidence="1">VT137</strain>
    </source>
</reference>
<evidence type="ECO:0000313" key="1">
    <source>
        <dbReference type="EMBL" id="KAJ8132101.1"/>
    </source>
</evidence>
<dbReference type="Proteomes" id="UP001153332">
    <property type="component" value="Unassembled WGS sequence"/>
</dbReference>
<dbReference type="EMBL" id="JAPUUL010000181">
    <property type="protein sequence ID" value="KAJ8132101.1"/>
    <property type="molecule type" value="Genomic_DNA"/>
</dbReference>
<keyword evidence="2" id="KW-1185">Reference proteome</keyword>
<protein>
    <submittedName>
        <fullName evidence="1">Uncharacterized protein</fullName>
    </submittedName>
</protein>
<accession>A0ACC2JXC0</accession>